<proteinExistence type="predicted"/>
<keyword evidence="1" id="KW-1133">Transmembrane helix</keyword>
<feature type="transmembrane region" description="Helical" evidence="1">
    <location>
        <begin position="37"/>
        <end position="62"/>
    </location>
</feature>
<evidence type="ECO:0000313" key="2">
    <source>
        <dbReference type="EMBL" id="QHA00501.1"/>
    </source>
</evidence>
<name>A0A857DIF7_9FIRM</name>
<keyword evidence="1" id="KW-0812">Transmembrane</keyword>
<feature type="transmembrane region" description="Helical" evidence="1">
    <location>
        <begin position="6"/>
        <end position="25"/>
    </location>
</feature>
<dbReference type="EMBL" id="CP046996">
    <property type="protein sequence ID" value="QHA00501.1"/>
    <property type="molecule type" value="Genomic_DNA"/>
</dbReference>
<keyword evidence="1" id="KW-0472">Membrane</keyword>
<feature type="transmembrane region" description="Helical" evidence="1">
    <location>
        <begin position="68"/>
        <end position="91"/>
    </location>
</feature>
<gene>
    <name evidence="2" type="ORF">GQ588_07605</name>
</gene>
<dbReference type="NCBIfam" id="TIGR03987">
    <property type="entry name" value="HsmA family protein"/>
    <property type="match status" value="1"/>
</dbReference>
<feature type="transmembrane region" description="Helical" evidence="1">
    <location>
        <begin position="103"/>
        <end position="123"/>
    </location>
</feature>
<organism evidence="2 3">
    <name type="scientific">Dehalobacter restrictus</name>
    <dbReference type="NCBI Taxonomy" id="55583"/>
    <lineage>
        <taxon>Bacteria</taxon>
        <taxon>Bacillati</taxon>
        <taxon>Bacillota</taxon>
        <taxon>Clostridia</taxon>
        <taxon>Eubacteriales</taxon>
        <taxon>Desulfitobacteriaceae</taxon>
        <taxon>Dehalobacter</taxon>
    </lineage>
</organism>
<dbReference type="InterPro" id="IPR023813">
    <property type="entry name" value="HsmA-like"/>
</dbReference>
<dbReference type="Proteomes" id="UP000430508">
    <property type="component" value="Chromosome"/>
</dbReference>
<evidence type="ECO:0000256" key="1">
    <source>
        <dbReference type="SAM" id="Phobius"/>
    </source>
</evidence>
<sequence>MSTYGLIGMVFISLALLIYSIGVWSEHFQRRLKWWHVITFYCGLICDTIGTGAMGLMVGGLLQFTFHGLTGLAAIIIMFFHAIWATVVLMKNNEQMIGKFHKFSILVWVIWLIPMITGAIFGASV</sequence>
<dbReference type="RefSeq" id="WP_019225359.1">
    <property type="nucleotide sequence ID" value="NZ_CP046996.1"/>
</dbReference>
<evidence type="ECO:0000313" key="3">
    <source>
        <dbReference type="Proteomes" id="UP000430508"/>
    </source>
</evidence>
<dbReference type="AlphaFoldDB" id="A0A857DIF7"/>
<reference evidence="2 3" key="1">
    <citation type="submission" date="2019-12" db="EMBL/GenBank/DDBJ databases">
        <title>Sequence classification of anaerobic respiratory reductive dehalogenases: First we see many, then we see few.</title>
        <authorList>
            <person name="Molenda O."/>
            <person name="Puentes Jacome L.A."/>
            <person name="Cao X."/>
            <person name="Nesbo C.L."/>
            <person name="Tang S."/>
            <person name="Morson N."/>
            <person name="Patron J."/>
            <person name="Lomheim L."/>
            <person name="Wishart D.S."/>
            <person name="Edwards E.A."/>
        </authorList>
    </citation>
    <scope>NUCLEOTIDE SEQUENCE [LARGE SCALE GENOMIC DNA]</scope>
    <source>
        <strain evidence="2 3">12DCA</strain>
    </source>
</reference>
<protein>
    <submittedName>
        <fullName evidence="2">TIGR03987 family protein</fullName>
    </submittedName>
</protein>
<accession>A0A857DIF7</accession>